<dbReference type="OrthoDB" id="7012887at2"/>
<dbReference type="InterPro" id="IPR006949">
    <property type="entry name" value="Barrel_Baseplate_J-like"/>
</dbReference>
<dbReference type="PANTHER" id="PTHR37829">
    <property type="entry name" value="PHAGE-LIKE ELEMENT PBSX PROTEIN XKDT"/>
    <property type="match status" value="1"/>
</dbReference>
<dbReference type="PANTHER" id="PTHR37829:SF3">
    <property type="entry name" value="PROTEIN JAYE-RELATED"/>
    <property type="match status" value="1"/>
</dbReference>
<name>A0A1M5NRV6_9BRAD</name>
<proteinExistence type="predicted"/>
<gene>
    <name evidence="3" type="ORF">SAMN05443248_3093</name>
</gene>
<evidence type="ECO:0000259" key="2">
    <source>
        <dbReference type="Pfam" id="PF26079"/>
    </source>
</evidence>
<evidence type="ECO:0000313" key="3">
    <source>
        <dbReference type="EMBL" id="SHG92230.1"/>
    </source>
</evidence>
<feature type="domain" description="Baseplate protein J-like barrel" evidence="1">
    <location>
        <begin position="103"/>
        <end position="197"/>
    </location>
</feature>
<dbReference type="AlphaFoldDB" id="A0A1M5NRV6"/>
<dbReference type="InterPro" id="IPR052399">
    <property type="entry name" value="Phage_Baseplate_Assmbl_Protein"/>
</dbReference>
<evidence type="ECO:0000259" key="1">
    <source>
        <dbReference type="Pfam" id="PF04865"/>
    </source>
</evidence>
<evidence type="ECO:0000313" key="4">
    <source>
        <dbReference type="Proteomes" id="UP000189796"/>
    </source>
</evidence>
<dbReference type="Pfam" id="PF26079">
    <property type="entry name" value="Baseplate_J_C"/>
    <property type="match status" value="1"/>
</dbReference>
<dbReference type="EMBL" id="LT670817">
    <property type="protein sequence ID" value="SHG92230.1"/>
    <property type="molecule type" value="Genomic_DNA"/>
</dbReference>
<dbReference type="Proteomes" id="UP000189796">
    <property type="component" value="Chromosome I"/>
</dbReference>
<reference evidence="3 4" key="1">
    <citation type="submission" date="2016-11" db="EMBL/GenBank/DDBJ databases">
        <authorList>
            <person name="Jaros S."/>
            <person name="Januszkiewicz K."/>
            <person name="Wedrychowicz H."/>
        </authorList>
    </citation>
    <scope>NUCLEOTIDE SEQUENCE [LARGE SCALE GENOMIC DNA]</scope>
    <source>
        <strain evidence="3 4">GAS138</strain>
    </source>
</reference>
<accession>A0A1M5NRV6</accession>
<protein>
    <submittedName>
        <fullName evidence="3">Uncharacterized phage protein gp47/JayE</fullName>
    </submittedName>
</protein>
<organism evidence="3 4">
    <name type="scientific">Bradyrhizobium erythrophlei</name>
    <dbReference type="NCBI Taxonomy" id="1437360"/>
    <lineage>
        <taxon>Bacteria</taxon>
        <taxon>Pseudomonadati</taxon>
        <taxon>Pseudomonadota</taxon>
        <taxon>Alphaproteobacteria</taxon>
        <taxon>Hyphomicrobiales</taxon>
        <taxon>Nitrobacteraceae</taxon>
        <taxon>Bradyrhizobium</taxon>
    </lineage>
</organism>
<feature type="domain" description="Baseplate J-like C-terminal" evidence="2">
    <location>
        <begin position="295"/>
        <end position="383"/>
    </location>
</feature>
<sequence>MPTLPTQSFATIVANVAAGIQGRAAKLLNFSTGSTLRAIAEGFAGLFLWFQALVIQLLSAIRLSTSSGNDVDTWCADFMPVVPGTNSPRLPAQASTGVVTFSRFTAAPTSRFIAVGATLQTDDGSENFVVTANTTYATYSAALNGYTLAANVGSITVPVQCATPGSGGNVAAGTITVITTPITGIDTVTNGAAFINGFDSESDAALKARFVLYIASLRAGTEGAIGYAIVSIRQGMQYQIWEPGTGGYTQLTVFVDDGSGAIPTATLTAAQVAAFGVKAAGPPMAVLAATEISANLTMTITTAPGYDHPTAVAQVYAAITNYINGIGLGTTPAAGTLSYGKLYQIAFNASPGVTDVTGYTLNGVLADLVPGAGQTIKSGSVVVS</sequence>
<dbReference type="Pfam" id="PF04865">
    <property type="entry name" value="Baseplate_J"/>
    <property type="match status" value="1"/>
</dbReference>
<dbReference type="InterPro" id="IPR058530">
    <property type="entry name" value="Baseplate_J-like_C"/>
</dbReference>